<accession>A0A497ETF8</accession>
<sequence length="48" mass="5370">MATQLIEARKGIISEEIKIVAKEEGIDPQKLARMVAKGLVIIPKNIRR</sequence>
<dbReference type="InterPro" id="IPR002817">
    <property type="entry name" value="ThiC/BzaA/B"/>
</dbReference>
<proteinExistence type="predicted"/>
<name>A0A497ETF8_9CREN</name>
<dbReference type="Proteomes" id="UP000281962">
    <property type="component" value="Unassembled WGS sequence"/>
</dbReference>
<dbReference type="EMBL" id="QMQY01000077">
    <property type="protein sequence ID" value="RLE50000.1"/>
    <property type="molecule type" value="Genomic_DNA"/>
</dbReference>
<organism evidence="1 2">
    <name type="scientific">Thermoproteota archaeon</name>
    <dbReference type="NCBI Taxonomy" id="2056631"/>
    <lineage>
        <taxon>Archaea</taxon>
        <taxon>Thermoproteota</taxon>
    </lineage>
</organism>
<protein>
    <submittedName>
        <fullName evidence="1">Phosphomethylpyrimidine synthase</fullName>
    </submittedName>
</protein>
<feature type="non-terminal residue" evidence="1">
    <location>
        <position position="48"/>
    </location>
</feature>
<dbReference type="GO" id="GO:0051536">
    <property type="term" value="F:iron-sulfur cluster binding"/>
    <property type="evidence" value="ECO:0007669"/>
    <property type="project" value="InterPro"/>
</dbReference>
<dbReference type="AlphaFoldDB" id="A0A497ETF8"/>
<dbReference type="Pfam" id="PF01964">
    <property type="entry name" value="ThiC_Rad_SAM"/>
    <property type="match status" value="1"/>
</dbReference>
<reference evidence="1 2" key="1">
    <citation type="submission" date="2018-06" db="EMBL/GenBank/DDBJ databases">
        <title>Extensive metabolic versatility and redundancy in microbially diverse, dynamic hydrothermal sediments.</title>
        <authorList>
            <person name="Dombrowski N."/>
            <person name="Teske A."/>
            <person name="Baker B.J."/>
        </authorList>
    </citation>
    <scope>NUCLEOTIDE SEQUENCE [LARGE SCALE GENOMIC DNA]</scope>
    <source>
        <strain evidence="1">B30_G17</strain>
    </source>
</reference>
<evidence type="ECO:0000313" key="1">
    <source>
        <dbReference type="EMBL" id="RLE50000.1"/>
    </source>
</evidence>
<gene>
    <name evidence="1" type="ORF">DRJ21_02035</name>
</gene>
<evidence type="ECO:0000313" key="2">
    <source>
        <dbReference type="Proteomes" id="UP000281962"/>
    </source>
</evidence>
<dbReference type="GO" id="GO:0009228">
    <property type="term" value="P:thiamine biosynthetic process"/>
    <property type="evidence" value="ECO:0007669"/>
    <property type="project" value="InterPro"/>
</dbReference>
<comment type="caution">
    <text evidence="1">The sequence shown here is derived from an EMBL/GenBank/DDBJ whole genome shotgun (WGS) entry which is preliminary data.</text>
</comment>